<sequence length="100" mass="11577">MKINRVEKKKKGEMLLEDIEPGCPFMFLPSGHAPFSHRVQNTIWIKVYPTNSFHQKFRVLAKESCNTKMVVDIKKGRLANINIKASIQLVEYNLEIGEME</sequence>
<name>A0A0F9QV27_9ZZZZ</name>
<organism evidence="1">
    <name type="scientific">marine sediment metagenome</name>
    <dbReference type="NCBI Taxonomy" id="412755"/>
    <lineage>
        <taxon>unclassified sequences</taxon>
        <taxon>metagenomes</taxon>
        <taxon>ecological metagenomes</taxon>
    </lineage>
</organism>
<accession>A0A0F9QV27</accession>
<evidence type="ECO:0000313" key="1">
    <source>
        <dbReference type="EMBL" id="KKN40817.1"/>
    </source>
</evidence>
<dbReference type="EMBL" id="LAZR01001684">
    <property type="protein sequence ID" value="KKN40817.1"/>
    <property type="molecule type" value="Genomic_DNA"/>
</dbReference>
<comment type="caution">
    <text evidence="1">The sequence shown here is derived from an EMBL/GenBank/DDBJ whole genome shotgun (WGS) entry which is preliminary data.</text>
</comment>
<reference evidence="1" key="1">
    <citation type="journal article" date="2015" name="Nature">
        <title>Complex archaea that bridge the gap between prokaryotes and eukaryotes.</title>
        <authorList>
            <person name="Spang A."/>
            <person name="Saw J.H."/>
            <person name="Jorgensen S.L."/>
            <person name="Zaremba-Niedzwiedzka K."/>
            <person name="Martijn J."/>
            <person name="Lind A.E."/>
            <person name="van Eijk R."/>
            <person name="Schleper C."/>
            <person name="Guy L."/>
            <person name="Ettema T.J."/>
        </authorList>
    </citation>
    <scope>NUCLEOTIDE SEQUENCE</scope>
</reference>
<dbReference type="AlphaFoldDB" id="A0A0F9QV27"/>
<protein>
    <submittedName>
        <fullName evidence="1">Uncharacterized protein</fullName>
    </submittedName>
</protein>
<gene>
    <name evidence="1" type="ORF">LCGC14_0729590</name>
</gene>
<proteinExistence type="predicted"/>